<dbReference type="EMBL" id="JBHSSW010000028">
    <property type="protein sequence ID" value="MFC6199405.1"/>
    <property type="molecule type" value="Genomic_DNA"/>
</dbReference>
<dbReference type="Proteomes" id="UP001596303">
    <property type="component" value="Unassembled WGS sequence"/>
</dbReference>
<dbReference type="InterPro" id="IPR039425">
    <property type="entry name" value="RNA_pol_sigma-70-like"/>
</dbReference>
<dbReference type="Pfam" id="PF04542">
    <property type="entry name" value="Sigma70_r2"/>
    <property type="match status" value="1"/>
</dbReference>
<dbReference type="InterPro" id="IPR036388">
    <property type="entry name" value="WH-like_DNA-bd_sf"/>
</dbReference>
<dbReference type="InterPro" id="IPR007627">
    <property type="entry name" value="RNA_pol_sigma70_r2"/>
</dbReference>
<dbReference type="RefSeq" id="WP_377380430.1">
    <property type="nucleotide sequence ID" value="NZ_JBHSSW010000028.1"/>
</dbReference>
<evidence type="ECO:0000259" key="6">
    <source>
        <dbReference type="Pfam" id="PF08281"/>
    </source>
</evidence>
<evidence type="ECO:0000259" key="5">
    <source>
        <dbReference type="Pfam" id="PF04542"/>
    </source>
</evidence>
<accession>A0ABW1SCN5</accession>
<keyword evidence="2" id="KW-0805">Transcription regulation</keyword>
<dbReference type="Pfam" id="PF08281">
    <property type="entry name" value="Sigma70_r4_2"/>
    <property type="match status" value="1"/>
</dbReference>
<dbReference type="InterPro" id="IPR014284">
    <property type="entry name" value="RNA_pol_sigma-70_dom"/>
</dbReference>
<name>A0ABW1SCN5_9PROT</name>
<reference evidence="8" key="1">
    <citation type="journal article" date="2019" name="Int. J. Syst. Evol. Microbiol.">
        <title>The Global Catalogue of Microorganisms (GCM) 10K type strain sequencing project: providing services to taxonomists for standard genome sequencing and annotation.</title>
        <authorList>
            <consortium name="The Broad Institute Genomics Platform"/>
            <consortium name="The Broad Institute Genome Sequencing Center for Infectious Disease"/>
            <person name="Wu L."/>
            <person name="Ma J."/>
        </authorList>
    </citation>
    <scope>NUCLEOTIDE SEQUENCE [LARGE SCALE GENOMIC DNA]</scope>
    <source>
        <strain evidence="8">CGMCC-1.15741</strain>
    </source>
</reference>
<dbReference type="PANTHER" id="PTHR43133:SF63">
    <property type="entry name" value="RNA POLYMERASE SIGMA FACTOR FECI-RELATED"/>
    <property type="match status" value="1"/>
</dbReference>
<evidence type="ECO:0000313" key="8">
    <source>
        <dbReference type="Proteomes" id="UP001596303"/>
    </source>
</evidence>
<sequence length="181" mass="20199">MSPAFEARSTAQFHPDFVKRLRRYVGKKTDSNADRDDIVQETLARIIARMSDGALAEAEHEPYAFRVASNLIVDGYRRGAKGFVGLSDTLVADTPGPDQITHAKRELESVQQVIQGMPKLRRQVFVLARVEGKSQAEISERLGISQKAIEKHITRALAELVKARREWQKDKSTSLTGGRNA</sequence>
<dbReference type="CDD" id="cd06171">
    <property type="entry name" value="Sigma70_r4"/>
    <property type="match status" value="1"/>
</dbReference>
<proteinExistence type="inferred from homology"/>
<protein>
    <submittedName>
        <fullName evidence="7">RNA polymerase sigma factor</fullName>
    </submittedName>
</protein>
<evidence type="ECO:0000256" key="1">
    <source>
        <dbReference type="ARBA" id="ARBA00010641"/>
    </source>
</evidence>
<organism evidence="7 8">
    <name type="scientific">Ponticaulis profundi</name>
    <dbReference type="NCBI Taxonomy" id="2665222"/>
    <lineage>
        <taxon>Bacteria</taxon>
        <taxon>Pseudomonadati</taxon>
        <taxon>Pseudomonadota</taxon>
        <taxon>Alphaproteobacteria</taxon>
        <taxon>Hyphomonadales</taxon>
        <taxon>Hyphomonadaceae</taxon>
        <taxon>Ponticaulis</taxon>
    </lineage>
</organism>
<dbReference type="InterPro" id="IPR013325">
    <property type="entry name" value="RNA_pol_sigma_r2"/>
</dbReference>
<dbReference type="SUPFAM" id="SSF88659">
    <property type="entry name" value="Sigma3 and sigma4 domains of RNA polymerase sigma factors"/>
    <property type="match status" value="1"/>
</dbReference>
<feature type="domain" description="RNA polymerase sigma factor 70 region 4 type 2" evidence="6">
    <location>
        <begin position="108"/>
        <end position="160"/>
    </location>
</feature>
<dbReference type="Gene3D" id="1.10.1740.10">
    <property type="match status" value="1"/>
</dbReference>
<evidence type="ECO:0000313" key="7">
    <source>
        <dbReference type="EMBL" id="MFC6199405.1"/>
    </source>
</evidence>
<evidence type="ECO:0000256" key="3">
    <source>
        <dbReference type="ARBA" id="ARBA00023082"/>
    </source>
</evidence>
<gene>
    <name evidence="7" type="ORF">ACFQDM_15065</name>
</gene>
<dbReference type="PANTHER" id="PTHR43133">
    <property type="entry name" value="RNA POLYMERASE ECF-TYPE SIGMA FACTO"/>
    <property type="match status" value="1"/>
</dbReference>
<keyword evidence="3" id="KW-0731">Sigma factor</keyword>
<dbReference type="InterPro" id="IPR013324">
    <property type="entry name" value="RNA_pol_sigma_r3/r4-like"/>
</dbReference>
<evidence type="ECO:0000256" key="4">
    <source>
        <dbReference type="ARBA" id="ARBA00023163"/>
    </source>
</evidence>
<dbReference type="Gene3D" id="1.10.10.10">
    <property type="entry name" value="Winged helix-like DNA-binding domain superfamily/Winged helix DNA-binding domain"/>
    <property type="match status" value="1"/>
</dbReference>
<comment type="similarity">
    <text evidence="1">Belongs to the sigma-70 factor family. ECF subfamily.</text>
</comment>
<dbReference type="InterPro" id="IPR013249">
    <property type="entry name" value="RNA_pol_sigma70_r4_t2"/>
</dbReference>
<keyword evidence="4" id="KW-0804">Transcription</keyword>
<dbReference type="SUPFAM" id="SSF88946">
    <property type="entry name" value="Sigma2 domain of RNA polymerase sigma factors"/>
    <property type="match status" value="1"/>
</dbReference>
<feature type="domain" description="RNA polymerase sigma-70 region 2" evidence="5">
    <location>
        <begin position="18"/>
        <end position="80"/>
    </location>
</feature>
<evidence type="ECO:0000256" key="2">
    <source>
        <dbReference type="ARBA" id="ARBA00023015"/>
    </source>
</evidence>
<dbReference type="NCBIfam" id="TIGR02937">
    <property type="entry name" value="sigma70-ECF"/>
    <property type="match status" value="1"/>
</dbReference>
<keyword evidence="8" id="KW-1185">Reference proteome</keyword>
<comment type="caution">
    <text evidence="7">The sequence shown here is derived from an EMBL/GenBank/DDBJ whole genome shotgun (WGS) entry which is preliminary data.</text>
</comment>